<reference evidence="1" key="1">
    <citation type="submission" date="2022-07" db="EMBL/GenBank/DDBJ databases">
        <authorList>
            <person name="Jung M.-Y."/>
            <person name="Lee M."/>
        </authorList>
    </citation>
    <scope>NUCLEOTIDE SEQUENCE</scope>
    <source>
        <strain evidence="1">S8</strain>
    </source>
</reference>
<proteinExistence type="predicted"/>
<dbReference type="SUPFAM" id="SSF46785">
    <property type="entry name" value="Winged helix' DNA-binding domain"/>
    <property type="match status" value="1"/>
</dbReference>
<keyword evidence="2" id="KW-1185">Reference proteome</keyword>
<accession>A0ABT1WQ84</accession>
<dbReference type="RefSeq" id="WP_256945788.1">
    <property type="nucleotide sequence ID" value="NZ_JANHNZ010000011.1"/>
</dbReference>
<dbReference type="Pfam" id="PF02082">
    <property type="entry name" value="Rrf2"/>
    <property type="match status" value="1"/>
</dbReference>
<dbReference type="PROSITE" id="PS51197">
    <property type="entry name" value="HTH_RRF2_2"/>
    <property type="match status" value="1"/>
</dbReference>
<name>A0ABT1WQ84_9LACT</name>
<sequence length="139" mass="15449">MKNDFSVATHCLVFLAHHPNQRFSSSQLGENVCTNSVTIRRVLGSLHKKNLVDVVNGPKGGYSLVMDPNTIRLGDLYRHVGADTATAKQYTGSVDIDCLVSSNMGKVMQNLSEELIQEQIRYLNTKTVADIHEQIKSFQ</sequence>
<dbReference type="InterPro" id="IPR036388">
    <property type="entry name" value="WH-like_DNA-bd_sf"/>
</dbReference>
<evidence type="ECO:0000313" key="1">
    <source>
        <dbReference type="EMBL" id="MCQ9210675.1"/>
    </source>
</evidence>
<organism evidence="1 2">
    <name type="scientific">Granulicatella seriolae</name>
    <dbReference type="NCBI Taxonomy" id="2967226"/>
    <lineage>
        <taxon>Bacteria</taxon>
        <taxon>Bacillati</taxon>
        <taxon>Bacillota</taxon>
        <taxon>Bacilli</taxon>
        <taxon>Lactobacillales</taxon>
        <taxon>Carnobacteriaceae</taxon>
        <taxon>Granulicatella</taxon>
    </lineage>
</organism>
<dbReference type="InterPro" id="IPR000944">
    <property type="entry name" value="Tscrpt_reg_Rrf2"/>
</dbReference>
<dbReference type="Gene3D" id="1.10.10.10">
    <property type="entry name" value="Winged helix-like DNA-binding domain superfamily/Winged helix DNA-binding domain"/>
    <property type="match status" value="1"/>
</dbReference>
<evidence type="ECO:0000313" key="2">
    <source>
        <dbReference type="Proteomes" id="UP001059480"/>
    </source>
</evidence>
<reference evidence="1" key="3">
    <citation type="journal article" date="2023" name="Microbiol. Resour. Announc.">
        <title>Draft Genome Sequence of Granulicatella sp. Strain S8, Isolated from a Marine Fish, Seriola quinqueradiata.</title>
        <authorList>
            <person name="Lee M."/>
            <person name="Farooq A."/>
            <person name="Jeong J.B."/>
            <person name="Jung M.Y."/>
        </authorList>
    </citation>
    <scope>NUCLEOTIDE SEQUENCE</scope>
    <source>
        <strain evidence="1">S8</strain>
    </source>
</reference>
<dbReference type="Proteomes" id="UP001059480">
    <property type="component" value="Unassembled WGS sequence"/>
</dbReference>
<reference evidence="1" key="2">
    <citation type="journal article" date="2023" name="Curr. Microbiol.">
        <title>Granulicatella seriolae sp. nov., a Novel Facultative Anaerobe Isolated from Yellowtail Marine Fish.</title>
        <authorList>
            <person name="Lee M."/>
            <person name="Choi Y.J."/>
            <person name="Farooq A."/>
            <person name="Jeong J.B."/>
            <person name="Jung M.Y."/>
        </authorList>
    </citation>
    <scope>NUCLEOTIDE SEQUENCE</scope>
    <source>
        <strain evidence="1">S8</strain>
    </source>
</reference>
<dbReference type="PANTHER" id="PTHR33221:SF15">
    <property type="entry name" value="HTH-TYPE TRANSCRIPTIONAL REGULATOR YWGB-RELATED"/>
    <property type="match status" value="1"/>
</dbReference>
<protein>
    <submittedName>
        <fullName evidence="1">Rrf2 family transcriptional regulator</fullName>
    </submittedName>
</protein>
<comment type="caution">
    <text evidence="1">The sequence shown here is derived from an EMBL/GenBank/DDBJ whole genome shotgun (WGS) entry which is preliminary data.</text>
</comment>
<dbReference type="PANTHER" id="PTHR33221">
    <property type="entry name" value="WINGED HELIX-TURN-HELIX TRANSCRIPTIONAL REGULATOR, RRF2 FAMILY"/>
    <property type="match status" value="1"/>
</dbReference>
<gene>
    <name evidence="1" type="ORF">NPA36_08955</name>
</gene>
<dbReference type="EMBL" id="JANHNZ010000011">
    <property type="protein sequence ID" value="MCQ9210675.1"/>
    <property type="molecule type" value="Genomic_DNA"/>
</dbReference>
<dbReference type="InterPro" id="IPR036390">
    <property type="entry name" value="WH_DNA-bd_sf"/>
</dbReference>